<comment type="caution">
    <text evidence="2">Lacks conserved residue(s) required for the propagation of feature annotation.</text>
</comment>
<dbReference type="Gene3D" id="2.10.70.10">
    <property type="entry name" value="Complement Module, domain 1"/>
    <property type="match status" value="1"/>
</dbReference>
<feature type="compositionally biased region" description="Basic and acidic residues" evidence="3">
    <location>
        <begin position="218"/>
        <end position="230"/>
    </location>
</feature>
<dbReference type="PROSITE" id="PS50923">
    <property type="entry name" value="SUSHI"/>
    <property type="match status" value="1"/>
</dbReference>
<organism evidence="7 8">
    <name type="scientific">Dreissena polymorpha</name>
    <name type="common">Zebra mussel</name>
    <name type="synonym">Mytilus polymorpha</name>
    <dbReference type="NCBI Taxonomy" id="45954"/>
    <lineage>
        <taxon>Eukaryota</taxon>
        <taxon>Metazoa</taxon>
        <taxon>Spiralia</taxon>
        <taxon>Lophotrochozoa</taxon>
        <taxon>Mollusca</taxon>
        <taxon>Bivalvia</taxon>
        <taxon>Autobranchia</taxon>
        <taxon>Heteroconchia</taxon>
        <taxon>Euheterodonta</taxon>
        <taxon>Imparidentia</taxon>
        <taxon>Neoheterodontei</taxon>
        <taxon>Myida</taxon>
        <taxon>Dreissenoidea</taxon>
        <taxon>Dreissenidae</taxon>
        <taxon>Dreissena</taxon>
    </lineage>
</organism>
<dbReference type="InterPro" id="IPR035976">
    <property type="entry name" value="Sushi/SCR/CCP_sf"/>
</dbReference>
<dbReference type="OrthoDB" id="6127264at2759"/>
<evidence type="ECO:0000256" key="1">
    <source>
        <dbReference type="ARBA" id="ARBA00023157"/>
    </source>
</evidence>
<protein>
    <recommendedName>
        <fullName evidence="6">Sushi domain-containing protein</fullName>
    </recommendedName>
</protein>
<dbReference type="AlphaFoldDB" id="A0A9D4BFF6"/>
<feature type="domain" description="Sushi" evidence="6">
    <location>
        <begin position="90"/>
        <end position="149"/>
    </location>
</feature>
<accession>A0A9D4BFF6</accession>
<keyword evidence="4" id="KW-0812">Transmembrane</keyword>
<reference evidence="7" key="1">
    <citation type="journal article" date="2019" name="bioRxiv">
        <title>The Genome of the Zebra Mussel, Dreissena polymorpha: A Resource for Invasive Species Research.</title>
        <authorList>
            <person name="McCartney M.A."/>
            <person name="Auch B."/>
            <person name="Kono T."/>
            <person name="Mallez S."/>
            <person name="Zhang Y."/>
            <person name="Obille A."/>
            <person name="Becker A."/>
            <person name="Abrahante J.E."/>
            <person name="Garbe J."/>
            <person name="Badalamenti J.P."/>
            <person name="Herman A."/>
            <person name="Mangelson H."/>
            <person name="Liachko I."/>
            <person name="Sullivan S."/>
            <person name="Sone E.D."/>
            <person name="Koren S."/>
            <person name="Silverstein K.A.T."/>
            <person name="Beckman K.B."/>
            <person name="Gohl D.M."/>
        </authorList>
    </citation>
    <scope>NUCLEOTIDE SEQUENCE</scope>
    <source>
        <strain evidence="7">Duluth1</strain>
        <tissue evidence="7">Whole animal</tissue>
    </source>
</reference>
<feature type="chain" id="PRO_5038470796" description="Sushi domain-containing protein" evidence="5">
    <location>
        <begin position="23"/>
        <end position="305"/>
    </location>
</feature>
<feature type="signal peptide" evidence="5">
    <location>
        <begin position="1"/>
        <end position="22"/>
    </location>
</feature>
<feature type="compositionally biased region" description="Polar residues" evidence="3">
    <location>
        <begin position="245"/>
        <end position="272"/>
    </location>
</feature>
<gene>
    <name evidence="7" type="ORF">DPMN_194522</name>
</gene>
<dbReference type="EMBL" id="JAIWYP010000019">
    <property type="protein sequence ID" value="KAH3692770.1"/>
    <property type="molecule type" value="Genomic_DNA"/>
</dbReference>
<evidence type="ECO:0000256" key="3">
    <source>
        <dbReference type="SAM" id="MobiDB-lite"/>
    </source>
</evidence>
<evidence type="ECO:0000256" key="5">
    <source>
        <dbReference type="SAM" id="SignalP"/>
    </source>
</evidence>
<dbReference type="Pfam" id="PF00084">
    <property type="entry name" value="Sushi"/>
    <property type="match status" value="1"/>
</dbReference>
<dbReference type="SMART" id="SM00032">
    <property type="entry name" value="CCP"/>
    <property type="match status" value="1"/>
</dbReference>
<evidence type="ECO:0000256" key="2">
    <source>
        <dbReference type="PROSITE-ProRule" id="PRU00302"/>
    </source>
</evidence>
<feature type="region of interest" description="Disordered" evidence="3">
    <location>
        <begin position="245"/>
        <end position="277"/>
    </location>
</feature>
<keyword evidence="5" id="KW-0732">Signal</keyword>
<comment type="caution">
    <text evidence="7">The sequence shown here is derived from an EMBL/GenBank/DDBJ whole genome shotgun (WGS) entry which is preliminary data.</text>
</comment>
<name>A0A9D4BFF6_DREPO</name>
<feature type="transmembrane region" description="Helical" evidence="4">
    <location>
        <begin position="154"/>
        <end position="177"/>
    </location>
</feature>
<evidence type="ECO:0000313" key="8">
    <source>
        <dbReference type="Proteomes" id="UP000828390"/>
    </source>
</evidence>
<sequence length="305" mass="33802">MIAKSGTIFCSMVALSMSILEASEHTDPFSCFADICNVNAEAQFCDVVARKCRQCSDVRDDCFTRLQTINCTQFCYDARFNSDREKIRVAGCDVPSTPKNGHYKVNSTRVAYNANMDVTCDIGYALVQTEALKCSNYSMWSGSIPKCEGSLNTFLTLTLVMGVFLTVSVSGNIFMFIKIKRCKGKTQNNHGVNKNVEGNPSIETNSSTEILSPLENGNTERKIPDQLNEHDDSINDVCESLIPVHNSSSRLESNSPYQSKKNTQARSDSPIVTQPELGDTGEDVKIAYNHGAFHPLDIELNKRLY</sequence>
<dbReference type="SUPFAM" id="SSF57535">
    <property type="entry name" value="Complement control module/SCR domain"/>
    <property type="match status" value="1"/>
</dbReference>
<keyword evidence="1 2" id="KW-1015">Disulfide bond</keyword>
<proteinExistence type="predicted"/>
<keyword evidence="4" id="KW-0472">Membrane</keyword>
<dbReference type="Proteomes" id="UP000828390">
    <property type="component" value="Unassembled WGS sequence"/>
</dbReference>
<dbReference type="CDD" id="cd00033">
    <property type="entry name" value="CCP"/>
    <property type="match status" value="1"/>
</dbReference>
<feature type="region of interest" description="Disordered" evidence="3">
    <location>
        <begin position="190"/>
        <end position="230"/>
    </location>
</feature>
<keyword evidence="8" id="KW-1185">Reference proteome</keyword>
<evidence type="ECO:0000259" key="6">
    <source>
        <dbReference type="PROSITE" id="PS50923"/>
    </source>
</evidence>
<keyword evidence="4" id="KW-1133">Transmembrane helix</keyword>
<feature type="disulfide bond" evidence="2">
    <location>
        <begin position="120"/>
        <end position="147"/>
    </location>
</feature>
<keyword evidence="2" id="KW-0768">Sushi</keyword>
<feature type="compositionally biased region" description="Polar residues" evidence="3">
    <location>
        <begin position="190"/>
        <end position="210"/>
    </location>
</feature>
<evidence type="ECO:0000313" key="7">
    <source>
        <dbReference type="EMBL" id="KAH3692770.1"/>
    </source>
</evidence>
<dbReference type="InterPro" id="IPR000436">
    <property type="entry name" value="Sushi_SCR_CCP_dom"/>
</dbReference>
<reference evidence="7" key="2">
    <citation type="submission" date="2020-11" db="EMBL/GenBank/DDBJ databases">
        <authorList>
            <person name="McCartney M.A."/>
            <person name="Auch B."/>
            <person name="Kono T."/>
            <person name="Mallez S."/>
            <person name="Becker A."/>
            <person name="Gohl D.M."/>
            <person name="Silverstein K.A.T."/>
            <person name="Koren S."/>
            <person name="Bechman K.B."/>
            <person name="Herman A."/>
            <person name="Abrahante J.E."/>
            <person name="Garbe J."/>
        </authorList>
    </citation>
    <scope>NUCLEOTIDE SEQUENCE</scope>
    <source>
        <strain evidence="7">Duluth1</strain>
        <tissue evidence="7">Whole animal</tissue>
    </source>
</reference>
<evidence type="ECO:0000256" key="4">
    <source>
        <dbReference type="SAM" id="Phobius"/>
    </source>
</evidence>